<dbReference type="CDD" id="cd01065">
    <property type="entry name" value="NAD_bind_Shikimate_DH"/>
    <property type="match status" value="1"/>
</dbReference>
<keyword evidence="13" id="KW-1185">Reference proteome</keyword>
<dbReference type="AlphaFoldDB" id="A0A9N8WYU8"/>
<evidence type="ECO:0000313" key="13">
    <source>
        <dbReference type="Proteomes" id="UP000789704"/>
    </source>
</evidence>
<gene>
    <name evidence="12" type="primary">aroE_1</name>
    <name evidence="8" type="synonym">aroE</name>
    <name evidence="12" type="ORF">LMG31841_00067</name>
</gene>
<comment type="catalytic activity">
    <reaction evidence="7 8">
        <text>shikimate + NADP(+) = 3-dehydroshikimate + NADPH + H(+)</text>
        <dbReference type="Rhea" id="RHEA:17737"/>
        <dbReference type="ChEBI" id="CHEBI:15378"/>
        <dbReference type="ChEBI" id="CHEBI:16630"/>
        <dbReference type="ChEBI" id="CHEBI:36208"/>
        <dbReference type="ChEBI" id="CHEBI:57783"/>
        <dbReference type="ChEBI" id="CHEBI:58349"/>
        <dbReference type="EC" id="1.1.1.25"/>
    </reaction>
</comment>
<feature type="binding site" evidence="8">
    <location>
        <position position="75"/>
    </location>
    <ligand>
        <name>shikimate</name>
        <dbReference type="ChEBI" id="CHEBI:36208"/>
    </ligand>
</feature>
<feature type="binding site" evidence="8">
    <location>
        <position position="235"/>
    </location>
    <ligand>
        <name>shikimate</name>
        <dbReference type="ChEBI" id="CHEBI:36208"/>
    </ligand>
</feature>
<evidence type="ECO:0000256" key="5">
    <source>
        <dbReference type="ARBA" id="ARBA00023002"/>
    </source>
</evidence>
<dbReference type="InterPro" id="IPR041121">
    <property type="entry name" value="SDH_C"/>
</dbReference>
<dbReference type="InterPro" id="IPR022893">
    <property type="entry name" value="Shikimate_DH_fam"/>
</dbReference>
<dbReference type="NCBIfam" id="TIGR00507">
    <property type="entry name" value="aroE"/>
    <property type="match status" value="1"/>
</dbReference>
<evidence type="ECO:0000256" key="7">
    <source>
        <dbReference type="ARBA" id="ARBA00049442"/>
    </source>
</evidence>
<dbReference type="InterPro" id="IPR011342">
    <property type="entry name" value="Shikimate_DH"/>
</dbReference>
<feature type="active site" description="Proton acceptor" evidence="8">
    <location>
        <position position="79"/>
    </location>
</feature>
<dbReference type="PANTHER" id="PTHR21089">
    <property type="entry name" value="SHIKIMATE DEHYDROGENASE"/>
    <property type="match status" value="1"/>
</dbReference>
<keyword evidence="5 8" id="KW-0560">Oxidoreductase</keyword>
<dbReference type="PANTHER" id="PTHR21089:SF1">
    <property type="entry name" value="BIFUNCTIONAL 3-DEHYDROQUINATE DEHYDRATASE_SHIKIMATE DEHYDROGENASE, CHLOROPLASTIC"/>
    <property type="match status" value="1"/>
</dbReference>
<dbReference type="Pfam" id="PF18317">
    <property type="entry name" value="SDH_C"/>
    <property type="match status" value="1"/>
</dbReference>
<feature type="domain" description="Quinate/shikimate 5-dehydrogenase/glutamyl-tRNA reductase" evidence="9">
    <location>
        <begin position="130"/>
        <end position="209"/>
    </location>
</feature>
<dbReference type="InterPro" id="IPR046346">
    <property type="entry name" value="Aminoacid_DH-like_N_sf"/>
</dbReference>
<feature type="domain" description="SDH C-terminal" evidence="11">
    <location>
        <begin position="256"/>
        <end position="285"/>
    </location>
</feature>
<dbReference type="EMBL" id="CAJQZC010000001">
    <property type="protein sequence ID" value="CAG4885811.1"/>
    <property type="molecule type" value="Genomic_DNA"/>
</dbReference>
<dbReference type="GO" id="GO:0009423">
    <property type="term" value="P:chorismate biosynthetic process"/>
    <property type="evidence" value="ECO:0007669"/>
    <property type="project" value="UniProtKB-UniRule"/>
</dbReference>
<dbReference type="InterPro" id="IPR036291">
    <property type="entry name" value="NAD(P)-bd_dom_sf"/>
</dbReference>
<dbReference type="Pfam" id="PF08501">
    <property type="entry name" value="Shikimate_dh_N"/>
    <property type="match status" value="1"/>
</dbReference>
<reference evidence="12" key="1">
    <citation type="submission" date="2021-04" db="EMBL/GenBank/DDBJ databases">
        <authorList>
            <person name="Vanwijnsberghe S."/>
        </authorList>
    </citation>
    <scope>NUCLEOTIDE SEQUENCE</scope>
    <source>
        <strain evidence="12">LMG 31841</strain>
    </source>
</reference>
<name>A0A9N8WYU8_9BURK</name>
<evidence type="ECO:0000313" key="12">
    <source>
        <dbReference type="EMBL" id="CAG4885811.1"/>
    </source>
</evidence>
<feature type="binding site" evidence="8">
    <location>
        <position position="233"/>
    </location>
    <ligand>
        <name>NADP(+)</name>
        <dbReference type="ChEBI" id="CHEBI:58349"/>
    </ligand>
</feature>
<dbReference type="InterPro" id="IPR006151">
    <property type="entry name" value="Shikm_DH/Glu-tRNA_Rdtase"/>
</dbReference>
<dbReference type="GO" id="GO:0009073">
    <property type="term" value="P:aromatic amino acid family biosynthetic process"/>
    <property type="evidence" value="ECO:0007669"/>
    <property type="project" value="UniProtKB-KW"/>
</dbReference>
<evidence type="ECO:0000256" key="4">
    <source>
        <dbReference type="ARBA" id="ARBA00022857"/>
    </source>
</evidence>
<dbReference type="Proteomes" id="UP000789704">
    <property type="component" value="Unassembled WGS sequence"/>
</dbReference>
<keyword evidence="6 8" id="KW-0057">Aromatic amino acid biosynthesis</keyword>
<accession>A0A9N8WYU8</accession>
<protein>
    <recommendedName>
        <fullName evidence="2 8">Shikimate dehydrogenase (NADP(+))</fullName>
        <shortName evidence="8">SDH</shortName>
        <ecNumber evidence="2 8">1.1.1.25</ecNumber>
    </recommendedName>
</protein>
<feature type="binding site" evidence="8">
    <location>
        <begin position="28"/>
        <end position="30"/>
    </location>
    <ligand>
        <name>shikimate</name>
        <dbReference type="ChEBI" id="CHEBI:36208"/>
    </ligand>
</feature>
<keyword evidence="4 8" id="KW-0521">NADP</keyword>
<feature type="domain" description="Shikimate dehydrogenase substrate binding N-terminal" evidence="10">
    <location>
        <begin position="20"/>
        <end position="102"/>
    </location>
</feature>
<evidence type="ECO:0000259" key="10">
    <source>
        <dbReference type="Pfam" id="PF08501"/>
    </source>
</evidence>
<dbReference type="Gene3D" id="3.40.50.10860">
    <property type="entry name" value="Leucine Dehydrogenase, chain A, domain 1"/>
    <property type="match status" value="1"/>
</dbReference>
<evidence type="ECO:0000259" key="9">
    <source>
        <dbReference type="Pfam" id="PF01488"/>
    </source>
</evidence>
<proteinExistence type="inferred from homology"/>
<organism evidence="12 13">
    <name type="scientific">Paraburkholderia saeva</name>
    <dbReference type="NCBI Taxonomy" id="2777537"/>
    <lineage>
        <taxon>Bacteria</taxon>
        <taxon>Pseudomonadati</taxon>
        <taxon>Pseudomonadota</taxon>
        <taxon>Betaproteobacteria</taxon>
        <taxon>Burkholderiales</taxon>
        <taxon>Burkholderiaceae</taxon>
        <taxon>Paraburkholderia</taxon>
    </lineage>
</organism>
<dbReference type="EC" id="1.1.1.25" evidence="2 8"/>
<dbReference type="SUPFAM" id="SSF51735">
    <property type="entry name" value="NAD(P)-binding Rossmann-fold domains"/>
    <property type="match status" value="1"/>
</dbReference>
<evidence type="ECO:0000256" key="1">
    <source>
        <dbReference type="ARBA" id="ARBA00004871"/>
    </source>
</evidence>
<comment type="caution">
    <text evidence="8">Lacks conserved residue(s) required for the propagation of feature annotation.</text>
</comment>
<dbReference type="SUPFAM" id="SSF53223">
    <property type="entry name" value="Aminoacid dehydrogenase-like, N-terminal domain"/>
    <property type="match status" value="1"/>
</dbReference>
<dbReference type="GO" id="GO:0050661">
    <property type="term" value="F:NADP binding"/>
    <property type="evidence" value="ECO:0007669"/>
    <property type="project" value="InterPro"/>
</dbReference>
<evidence type="ECO:0000256" key="6">
    <source>
        <dbReference type="ARBA" id="ARBA00023141"/>
    </source>
</evidence>
<comment type="similarity">
    <text evidence="8">Belongs to the shikimate dehydrogenase family.</text>
</comment>
<feature type="binding site" evidence="8">
    <location>
        <position position="263"/>
    </location>
    <ligand>
        <name>shikimate</name>
        <dbReference type="ChEBI" id="CHEBI:36208"/>
    </ligand>
</feature>
<dbReference type="GO" id="GO:0005829">
    <property type="term" value="C:cytosol"/>
    <property type="evidence" value="ECO:0007669"/>
    <property type="project" value="TreeGrafter"/>
</dbReference>
<comment type="subunit">
    <text evidence="8">Homodimer.</text>
</comment>
<feature type="binding site" evidence="8">
    <location>
        <position position="100"/>
    </location>
    <ligand>
        <name>shikimate</name>
        <dbReference type="ChEBI" id="CHEBI:36208"/>
    </ligand>
</feature>
<dbReference type="RefSeq" id="WP_228874144.1">
    <property type="nucleotide sequence ID" value="NZ_CAJQZC010000001.1"/>
</dbReference>
<dbReference type="GO" id="GO:0004764">
    <property type="term" value="F:shikimate 3-dehydrogenase (NADP+) activity"/>
    <property type="evidence" value="ECO:0007669"/>
    <property type="project" value="UniProtKB-UniRule"/>
</dbReference>
<evidence type="ECO:0000259" key="11">
    <source>
        <dbReference type="Pfam" id="PF18317"/>
    </source>
</evidence>
<dbReference type="InterPro" id="IPR013708">
    <property type="entry name" value="Shikimate_DH-bd_N"/>
</dbReference>
<comment type="function">
    <text evidence="8">Involved in the biosynthesis of the chorismate, which leads to the biosynthesis of aromatic amino acids. Catalyzes the reversible NADPH linked reduction of 3-dehydroshikimate (DHSA) to yield shikimate (SA).</text>
</comment>
<evidence type="ECO:0000256" key="8">
    <source>
        <dbReference type="HAMAP-Rule" id="MF_00222"/>
    </source>
</evidence>
<keyword evidence="3 8" id="KW-0028">Amino-acid biosynthesis</keyword>
<feature type="binding site" evidence="8">
    <location>
        <position position="115"/>
    </location>
    <ligand>
        <name>shikimate</name>
        <dbReference type="ChEBI" id="CHEBI:36208"/>
    </ligand>
</feature>
<dbReference type="GO" id="GO:0019632">
    <property type="term" value="P:shikimate metabolic process"/>
    <property type="evidence" value="ECO:0007669"/>
    <property type="project" value="InterPro"/>
</dbReference>
<comment type="pathway">
    <text evidence="1 8">Metabolic intermediate biosynthesis; chorismate biosynthesis; chorismate from D-erythrose 4-phosphate and phosphoenolpyruvate: step 4/7.</text>
</comment>
<sequence>MSADVNVNTHAGAPRDRYAVVGNPVAHSKSPYIHARFAAQTGEPVEYTHLLAPVDGFVPHVRAFIEAGGRGMNVTVPFKLEAHALADHLSPRAAAAGAVNTLSFREDGIHGDNTDGVGLVRDIEVNLGVSLKGARILLLGAGGAARGVVLPMLDRLPQTLTIVNRTPTKAEELVAQFAAAAREASCELTGGSARAIEPRAYDVIVNATAGSLDAALPECDDAAFGAGTLAYDMMYSAQPTVFMRHAEALGARAADGLGMLVEQAAESFYIWRGVRPDGAPVLAELRAMMKAPAA</sequence>
<dbReference type="GO" id="GO:0008652">
    <property type="term" value="P:amino acid biosynthetic process"/>
    <property type="evidence" value="ECO:0007669"/>
    <property type="project" value="UniProtKB-KW"/>
</dbReference>
<feature type="binding site" evidence="8">
    <location>
        <position position="256"/>
    </location>
    <ligand>
        <name>NADP(+)</name>
        <dbReference type="ChEBI" id="CHEBI:58349"/>
    </ligand>
</feature>
<feature type="binding site" evidence="8">
    <location>
        <begin position="140"/>
        <end position="144"/>
    </location>
    <ligand>
        <name>NADP(+)</name>
        <dbReference type="ChEBI" id="CHEBI:58349"/>
    </ligand>
</feature>
<evidence type="ECO:0000256" key="2">
    <source>
        <dbReference type="ARBA" id="ARBA00012962"/>
    </source>
</evidence>
<feature type="binding site" evidence="8">
    <location>
        <begin position="164"/>
        <end position="169"/>
    </location>
    <ligand>
        <name>NADP(+)</name>
        <dbReference type="ChEBI" id="CHEBI:58349"/>
    </ligand>
</feature>
<dbReference type="FunFam" id="3.40.50.10860:FF:000006">
    <property type="entry name" value="Shikimate dehydrogenase (NADP(+))"/>
    <property type="match status" value="1"/>
</dbReference>
<dbReference type="Gene3D" id="3.40.50.720">
    <property type="entry name" value="NAD(P)-binding Rossmann-like Domain"/>
    <property type="match status" value="1"/>
</dbReference>
<dbReference type="HAMAP" id="MF_00222">
    <property type="entry name" value="Shikimate_DH_AroE"/>
    <property type="match status" value="1"/>
</dbReference>
<dbReference type="NCBIfam" id="NF001310">
    <property type="entry name" value="PRK00258.1-2"/>
    <property type="match status" value="1"/>
</dbReference>
<evidence type="ECO:0000256" key="3">
    <source>
        <dbReference type="ARBA" id="ARBA00022605"/>
    </source>
</evidence>
<comment type="caution">
    <text evidence="12">The sequence shown here is derived from an EMBL/GenBank/DDBJ whole genome shotgun (WGS) entry which is preliminary data.</text>
</comment>
<dbReference type="Pfam" id="PF01488">
    <property type="entry name" value="Shikimate_DH"/>
    <property type="match status" value="1"/>
</dbReference>